<comment type="similarity">
    <text evidence="1 7">Belongs to the bacterial ribosomal protein bL9 family.</text>
</comment>
<dbReference type="EMBL" id="LAEW01000001">
    <property type="protein sequence ID" value="KJQ45857.1"/>
    <property type="molecule type" value="Genomic_DNA"/>
</dbReference>
<evidence type="ECO:0000256" key="2">
    <source>
        <dbReference type="ARBA" id="ARBA00022730"/>
    </source>
</evidence>
<dbReference type="GO" id="GO:0006412">
    <property type="term" value="P:translation"/>
    <property type="evidence" value="ECO:0007669"/>
    <property type="project" value="UniProtKB-UniRule"/>
</dbReference>
<dbReference type="Proteomes" id="UP000033624">
    <property type="component" value="Unassembled WGS sequence"/>
</dbReference>
<keyword evidence="2 7" id="KW-0699">rRNA-binding</keyword>
<dbReference type="InterPro" id="IPR036791">
    <property type="entry name" value="Ribosomal_bL9_C_sf"/>
</dbReference>
<dbReference type="GO" id="GO:0005840">
    <property type="term" value="C:ribosome"/>
    <property type="evidence" value="ECO:0007669"/>
    <property type="project" value="UniProtKB-KW"/>
</dbReference>
<dbReference type="Gene3D" id="3.10.430.100">
    <property type="entry name" value="Ribosomal protein L9, C-terminal domain"/>
    <property type="match status" value="1"/>
</dbReference>
<comment type="function">
    <text evidence="7">Binds to the 23S rRNA.</text>
</comment>
<keyword evidence="5 7" id="KW-0687">Ribonucleoprotein</keyword>
<evidence type="ECO:0000256" key="1">
    <source>
        <dbReference type="ARBA" id="ARBA00010605"/>
    </source>
</evidence>
<keyword evidence="3 7" id="KW-0694">RNA-binding</keyword>
<dbReference type="InterPro" id="IPR020594">
    <property type="entry name" value="Ribosomal_bL9_bac/chp"/>
</dbReference>
<dbReference type="SUPFAM" id="SSF55658">
    <property type="entry name" value="L9 N-domain-like"/>
    <property type="match status" value="1"/>
</dbReference>
<dbReference type="Pfam" id="PF03948">
    <property type="entry name" value="Ribosomal_L9_C"/>
    <property type="match status" value="1"/>
</dbReference>
<dbReference type="InterPro" id="IPR009027">
    <property type="entry name" value="Ribosomal_bL9/RNase_H1_N"/>
</dbReference>
<dbReference type="AlphaFoldDB" id="A0AAE2JT48"/>
<dbReference type="GO" id="GO:0019843">
    <property type="term" value="F:rRNA binding"/>
    <property type="evidence" value="ECO:0007669"/>
    <property type="project" value="UniProtKB-UniRule"/>
</dbReference>
<proteinExistence type="inferred from homology"/>
<dbReference type="GO" id="GO:0003735">
    <property type="term" value="F:structural constituent of ribosome"/>
    <property type="evidence" value="ECO:0007669"/>
    <property type="project" value="InterPro"/>
</dbReference>
<accession>A0AAE2JT48</accession>
<dbReference type="RefSeq" id="WP_045596679.1">
    <property type="nucleotide sequence ID" value="NZ_CP143997.1"/>
</dbReference>
<evidence type="ECO:0000313" key="11">
    <source>
        <dbReference type="Proteomes" id="UP000033624"/>
    </source>
</evidence>
<evidence type="ECO:0000313" key="10">
    <source>
        <dbReference type="EMBL" id="KJQ45857.1"/>
    </source>
</evidence>
<keyword evidence="4 7" id="KW-0689">Ribosomal protein</keyword>
<dbReference type="NCBIfam" id="TIGR00158">
    <property type="entry name" value="L9"/>
    <property type="match status" value="1"/>
</dbReference>
<name>A0AAE2JT48_MYCMY</name>
<evidence type="ECO:0000256" key="4">
    <source>
        <dbReference type="ARBA" id="ARBA00022980"/>
    </source>
</evidence>
<dbReference type="InterPro" id="IPR036935">
    <property type="entry name" value="Ribosomal_bL9_N_sf"/>
</dbReference>
<feature type="domain" description="Large ribosomal subunit protein bL9 C-terminal" evidence="9">
    <location>
        <begin position="64"/>
        <end position="145"/>
    </location>
</feature>
<evidence type="ECO:0000259" key="9">
    <source>
        <dbReference type="Pfam" id="PF03948"/>
    </source>
</evidence>
<feature type="domain" description="Ribosomal protein L9" evidence="8">
    <location>
        <begin position="1"/>
        <end position="46"/>
    </location>
</feature>
<gene>
    <name evidence="7 10" type="primary">rplI</name>
    <name evidence="10" type="ORF">TS59_1049</name>
</gene>
<sequence length="153" mass="17799">MKVIFLKDVPNQGKKNEIKEVSDGYARNYLLPNQLVKIATNNSIQTLKDHLKADQEEKELAKAQTKQIKKTLEELTLHFKLQTNDDKVFGSISSQDIVNQLKDVHRIEIDKKKFIHFKNINKIGINYVKIKLDFGIEALIKIDVKEVQKWNKN</sequence>
<reference evidence="10 11" key="1">
    <citation type="submission" date="2015-02" db="EMBL/GenBank/DDBJ databases">
        <title>Mycoplasma mycoides subsp. mycoides strain:B237 Genome sequencing.</title>
        <authorList>
            <person name="Fischer A."/>
            <person name="Santana-Cruz I."/>
            <person name="Schieck E."/>
            <person name="Gourle H."/>
            <person name="Lambert M."/>
            <person name="Nadendla S."/>
            <person name="Miller R.A."/>
            <person name="Weber J."/>
            <person name="Bongcam-Rudloff E."/>
            <person name="Vashee S."/>
            <person name="Frey J."/>
            <person name="Jores J."/>
        </authorList>
    </citation>
    <scope>NUCLEOTIDE SEQUENCE [LARGE SCALE GENOMIC DNA]</scope>
    <source>
        <strain evidence="10 11">B237</strain>
    </source>
</reference>
<dbReference type="Pfam" id="PF01281">
    <property type="entry name" value="Ribosomal_L9_N"/>
    <property type="match status" value="1"/>
</dbReference>
<evidence type="ECO:0000259" key="8">
    <source>
        <dbReference type="Pfam" id="PF01281"/>
    </source>
</evidence>
<evidence type="ECO:0000256" key="6">
    <source>
        <dbReference type="ARBA" id="ARBA00035292"/>
    </source>
</evidence>
<dbReference type="Gene3D" id="3.40.5.10">
    <property type="entry name" value="Ribosomal protein L9, N-terminal domain"/>
    <property type="match status" value="1"/>
</dbReference>
<dbReference type="PANTHER" id="PTHR21368">
    <property type="entry name" value="50S RIBOSOMAL PROTEIN L9"/>
    <property type="match status" value="1"/>
</dbReference>
<evidence type="ECO:0000256" key="3">
    <source>
        <dbReference type="ARBA" id="ARBA00022884"/>
    </source>
</evidence>
<dbReference type="InterPro" id="IPR020070">
    <property type="entry name" value="Ribosomal_bL9_N"/>
</dbReference>
<organism evidence="10 11">
    <name type="scientific">Mycoplasma mycoides subsp. mycoides</name>
    <dbReference type="NCBI Taxonomy" id="2103"/>
    <lineage>
        <taxon>Bacteria</taxon>
        <taxon>Bacillati</taxon>
        <taxon>Mycoplasmatota</taxon>
        <taxon>Mollicutes</taxon>
        <taxon>Mycoplasmataceae</taxon>
        <taxon>Mycoplasma</taxon>
    </lineage>
</organism>
<evidence type="ECO:0000256" key="5">
    <source>
        <dbReference type="ARBA" id="ARBA00023274"/>
    </source>
</evidence>
<dbReference type="SUPFAM" id="SSF55653">
    <property type="entry name" value="Ribosomal protein L9 C-domain"/>
    <property type="match status" value="1"/>
</dbReference>
<dbReference type="InterPro" id="IPR020069">
    <property type="entry name" value="Ribosomal_bL9_C"/>
</dbReference>
<evidence type="ECO:0000256" key="7">
    <source>
        <dbReference type="HAMAP-Rule" id="MF_00503"/>
    </source>
</evidence>
<dbReference type="HAMAP" id="MF_00503">
    <property type="entry name" value="Ribosomal_bL9"/>
    <property type="match status" value="1"/>
</dbReference>
<dbReference type="GO" id="GO:1990904">
    <property type="term" value="C:ribonucleoprotein complex"/>
    <property type="evidence" value="ECO:0007669"/>
    <property type="project" value="UniProtKB-KW"/>
</dbReference>
<protein>
    <recommendedName>
        <fullName evidence="6 7">Large ribosomal subunit protein bL9</fullName>
    </recommendedName>
</protein>
<comment type="caution">
    <text evidence="10">The sequence shown here is derived from an EMBL/GenBank/DDBJ whole genome shotgun (WGS) entry which is preliminary data.</text>
</comment>
<dbReference type="InterPro" id="IPR000244">
    <property type="entry name" value="Ribosomal_bL9"/>
</dbReference>